<sequence length="930" mass="103269">MTDARRVKPPVKPNATQYVHALNDEFLEPGFSKPAEGLTSSTNQGSRVTATGILPGATSALCSPKKSHRTTYDCATSASPVVHDEARKPSLQSDDLRAARFFTFSHNDVPRTTDTKHTRRVRPNHQEDTTRISEVGDLREFPAGTADIYEEISNVVAQLLSSCEQGTTKTENVRSCEEVPARMAKKKSFRSRPRVEAAAAAAVPHNARTTRLARRSSSVTSERNYLSASAIGTIADINLRVIDGEGESRFKEYLVALVLLACFAALLFVVLYVLAPNRESIKADTQGSLACVSENCIKDAEYLGQLLSWKDAPPCDNFYMFVCRGWKSQYPEVPLSSFVSRDDDHVASLEESVYAMLENKSENSQSLARLRDLMDKCMDEKQIEGDGWDSLLELMSDASVGPFPITPPVRSSLSVWKSAGRLLRRTGTSALLGIGLAVAPSGAPKSILAIGPPETSKYSILNTDIVVKLYTSAIFSVVRALKKRFVPAENLLDIARFVADFEKAISQRSVGVGFRISTANSSSPIAQFLSGVFYDHWPEYFDKPASDVLISSPNLVRRIIQLVESTERHTAINFLSLRVMIQVSPFIPHTDLTQFGTFITGRPMIPSPRWKICLRAVEKALAPLMYASYFTYRNLHASASKFAHFVGEAAQEFLRGVENSSYFSMFSKAAFRDVLLNTQFRVLGPPWISDGAAMEAYVQTLPTIRPAHTALQSYTGVHEATFLYSLSRGFSQQWTRSMFAIDCWHGLNPRTLYVPLLTFNVTLWSHSSTQFLQVSRAGFRVQKCILEMLLGDAAFTNDRPFWWLDEATRHKLESVESCLQRSVQRGKVQELLAILKRSLSVRLAYEHFHRSVKASGTTFKLYLPNGEALTETQLFFILLVMQSCQSRRAADAPSSLELEWNAALGNYPEMAAAFGCARGSTMNPVRQCGT</sequence>
<reference evidence="1" key="1">
    <citation type="submission" date="2020-05" db="EMBL/GenBank/DDBJ databases">
        <title>Large-scale comparative analyses of tick genomes elucidate their genetic diversity and vector capacities.</title>
        <authorList>
            <person name="Jia N."/>
            <person name="Wang J."/>
            <person name="Shi W."/>
            <person name="Du L."/>
            <person name="Sun Y."/>
            <person name="Zhan W."/>
            <person name="Jiang J."/>
            <person name="Wang Q."/>
            <person name="Zhang B."/>
            <person name="Ji P."/>
            <person name="Sakyi L.B."/>
            <person name="Cui X."/>
            <person name="Yuan T."/>
            <person name="Jiang B."/>
            <person name="Yang W."/>
            <person name="Lam T.T.-Y."/>
            <person name="Chang Q."/>
            <person name="Ding S."/>
            <person name="Wang X."/>
            <person name="Zhu J."/>
            <person name="Ruan X."/>
            <person name="Zhao L."/>
            <person name="Wei J."/>
            <person name="Que T."/>
            <person name="Du C."/>
            <person name="Cheng J."/>
            <person name="Dai P."/>
            <person name="Han X."/>
            <person name="Huang E."/>
            <person name="Gao Y."/>
            <person name="Liu J."/>
            <person name="Shao H."/>
            <person name="Ye R."/>
            <person name="Li L."/>
            <person name="Wei W."/>
            <person name="Wang X."/>
            <person name="Wang C."/>
            <person name="Yang T."/>
            <person name="Huo Q."/>
            <person name="Li W."/>
            <person name="Guo W."/>
            <person name="Chen H."/>
            <person name="Zhou L."/>
            <person name="Ni X."/>
            <person name="Tian J."/>
            <person name="Zhou Y."/>
            <person name="Sheng Y."/>
            <person name="Liu T."/>
            <person name="Pan Y."/>
            <person name="Xia L."/>
            <person name="Li J."/>
            <person name="Zhao F."/>
            <person name="Cao W."/>
        </authorList>
    </citation>
    <scope>NUCLEOTIDE SEQUENCE</scope>
    <source>
        <strain evidence="1">Dsil-2018</strain>
    </source>
</reference>
<evidence type="ECO:0000313" key="1">
    <source>
        <dbReference type="EMBL" id="KAH7966319.1"/>
    </source>
</evidence>
<proteinExistence type="predicted"/>
<gene>
    <name evidence="1" type="ORF">HPB49_015285</name>
</gene>
<comment type="caution">
    <text evidence="1">The sequence shown here is derived from an EMBL/GenBank/DDBJ whole genome shotgun (WGS) entry which is preliminary data.</text>
</comment>
<evidence type="ECO:0000313" key="2">
    <source>
        <dbReference type="Proteomes" id="UP000821865"/>
    </source>
</evidence>
<keyword evidence="2" id="KW-1185">Reference proteome</keyword>
<dbReference type="Proteomes" id="UP000821865">
    <property type="component" value="Chromosome 2"/>
</dbReference>
<protein>
    <submittedName>
        <fullName evidence="1">Uncharacterized protein</fullName>
    </submittedName>
</protein>
<dbReference type="EMBL" id="CM023471">
    <property type="protein sequence ID" value="KAH7966319.1"/>
    <property type="molecule type" value="Genomic_DNA"/>
</dbReference>
<organism evidence="1 2">
    <name type="scientific">Dermacentor silvarum</name>
    <name type="common">Tick</name>
    <dbReference type="NCBI Taxonomy" id="543639"/>
    <lineage>
        <taxon>Eukaryota</taxon>
        <taxon>Metazoa</taxon>
        <taxon>Ecdysozoa</taxon>
        <taxon>Arthropoda</taxon>
        <taxon>Chelicerata</taxon>
        <taxon>Arachnida</taxon>
        <taxon>Acari</taxon>
        <taxon>Parasitiformes</taxon>
        <taxon>Ixodida</taxon>
        <taxon>Ixodoidea</taxon>
        <taxon>Ixodidae</taxon>
        <taxon>Rhipicephalinae</taxon>
        <taxon>Dermacentor</taxon>
    </lineage>
</organism>
<name>A0ACB8DDX6_DERSI</name>
<accession>A0ACB8DDX6</accession>